<sequence>MQQTLKDYKQGCAHRVKEREERTLATIQVKKENLVQKLSSQVRKVASRRRSYLRLLPKKLRRIKQPSKKERRKGEKRMLRQRQNKELHKKEKVRTFKI</sequence>
<feature type="compositionally biased region" description="Basic residues" evidence="1">
    <location>
        <begin position="59"/>
        <end position="71"/>
    </location>
</feature>
<gene>
    <name evidence="2" type="ORF">Csa_4G090330</name>
</gene>
<evidence type="ECO:0000313" key="3">
    <source>
        <dbReference type="Proteomes" id="UP000029981"/>
    </source>
</evidence>
<evidence type="ECO:0000256" key="1">
    <source>
        <dbReference type="SAM" id="MobiDB-lite"/>
    </source>
</evidence>
<dbReference type="AlphaFoldDB" id="A0A0A0KXP3"/>
<protein>
    <submittedName>
        <fullName evidence="2">Uncharacterized protein</fullName>
    </submittedName>
</protein>
<reference evidence="2 3" key="4">
    <citation type="journal article" date="2011" name="BMC Genomics">
        <title>RNA-Seq improves annotation of protein-coding genes in the cucumber genome.</title>
        <authorList>
            <person name="Li Z."/>
            <person name="Zhang Z."/>
            <person name="Yan P."/>
            <person name="Huang S."/>
            <person name="Fei Z."/>
            <person name="Lin K."/>
        </authorList>
    </citation>
    <scope>NUCLEOTIDE SEQUENCE [LARGE SCALE GENOMIC DNA]</scope>
    <source>
        <strain evidence="3">cv. 9930</strain>
    </source>
</reference>
<dbReference type="EMBL" id="CM002925">
    <property type="protein sequence ID" value="KGN53614.1"/>
    <property type="molecule type" value="Genomic_DNA"/>
</dbReference>
<feature type="region of interest" description="Disordered" evidence="1">
    <location>
        <begin position="59"/>
        <end position="98"/>
    </location>
</feature>
<dbReference type="Gramene" id="KGN53614">
    <property type="protein sequence ID" value="KGN53614"/>
    <property type="gene ID" value="Csa_4G090330"/>
</dbReference>
<reference evidence="2 3" key="1">
    <citation type="journal article" date="2009" name="Nat. Genet.">
        <title>The genome of the cucumber, Cucumis sativus L.</title>
        <authorList>
            <person name="Huang S."/>
            <person name="Li R."/>
            <person name="Zhang Z."/>
            <person name="Li L."/>
            <person name="Gu X."/>
            <person name="Fan W."/>
            <person name="Lucas W.J."/>
            <person name="Wang X."/>
            <person name="Xie B."/>
            <person name="Ni P."/>
            <person name="Ren Y."/>
            <person name="Zhu H."/>
            <person name="Li J."/>
            <person name="Lin K."/>
            <person name="Jin W."/>
            <person name="Fei Z."/>
            <person name="Li G."/>
            <person name="Staub J."/>
            <person name="Kilian A."/>
            <person name="van der Vossen E.A."/>
            <person name="Wu Y."/>
            <person name="Guo J."/>
            <person name="He J."/>
            <person name="Jia Z."/>
            <person name="Ren Y."/>
            <person name="Tian G."/>
            <person name="Lu Y."/>
            <person name="Ruan J."/>
            <person name="Qian W."/>
            <person name="Wang M."/>
            <person name="Huang Q."/>
            <person name="Li B."/>
            <person name="Xuan Z."/>
            <person name="Cao J."/>
            <person name="Asan"/>
            <person name="Wu Z."/>
            <person name="Zhang J."/>
            <person name="Cai Q."/>
            <person name="Bai Y."/>
            <person name="Zhao B."/>
            <person name="Han Y."/>
            <person name="Li Y."/>
            <person name="Li X."/>
            <person name="Wang S."/>
            <person name="Shi Q."/>
            <person name="Liu S."/>
            <person name="Cho W.K."/>
            <person name="Kim J.Y."/>
            <person name="Xu Y."/>
            <person name="Heller-Uszynska K."/>
            <person name="Miao H."/>
            <person name="Cheng Z."/>
            <person name="Zhang S."/>
            <person name="Wu J."/>
            <person name="Yang Y."/>
            <person name="Kang H."/>
            <person name="Li M."/>
            <person name="Liang H."/>
            <person name="Ren X."/>
            <person name="Shi Z."/>
            <person name="Wen M."/>
            <person name="Jian M."/>
            <person name="Yang H."/>
            <person name="Zhang G."/>
            <person name="Yang Z."/>
            <person name="Chen R."/>
            <person name="Liu S."/>
            <person name="Li J."/>
            <person name="Ma L."/>
            <person name="Liu H."/>
            <person name="Zhou Y."/>
            <person name="Zhao J."/>
            <person name="Fang X."/>
            <person name="Li G."/>
            <person name="Fang L."/>
            <person name="Li Y."/>
            <person name="Liu D."/>
            <person name="Zheng H."/>
            <person name="Zhang Y."/>
            <person name="Qin N."/>
            <person name="Li Z."/>
            <person name="Yang G."/>
            <person name="Yang S."/>
            <person name="Bolund L."/>
            <person name="Kristiansen K."/>
            <person name="Zheng H."/>
            <person name="Li S."/>
            <person name="Zhang X."/>
            <person name="Yang H."/>
            <person name="Wang J."/>
            <person name="Sun R."/>
            <person name="Zhang B."/>
            <person name="Jiang S."/>
            <person name="Wang J."/>
            <person name="Du Y."/>
            <person name="Li S."/>
        </authorList>
    </citation>
    <scope>NUCLEOTIDE SEQUENCE [LARGE SCALE GENOMIC DNA]</scope>
    <source>
        <strain evidence="3">cv. 9930</strain>
    </source>
</reference>
<reference evidence="2 3" key="2">
    <citation type="journal article" date="2009" name="PLoS ONE">
        <title>An integrated genetic and cytogenetic map of the cucumber genome.</title>
        <authorList>
            <person name="Ren Y."/>
            <person name="Zhang Z."/>
            <person name="Liu J."/>
            <person name="Staub J.E."/>
            <person name="Han Y."/>
            <person name="Cheng Z."/>
            <person name="Li X."/>
            <person name="Lu J."/>
            <person name="Miao H."/>
            <person name="Kang H."/>
            <person name="Xie B."/>
            <person name="Gu X."/>
            <person name="Wang X."/>
            <person name="Du Y."/>
            <person name="Jin W."/>
            <person name="Huang S."/>
        </authorList>
    </citation>
    <scope>NUCLEOTIDE SEQUENCE [LARGE SCALE GENOMIC DNA]</scope>
    <source>
        <strain evidence="3">cv. 9930</strain>
    </source>
</reference>
<dbReference type="Proteomes" id="UP000029981">
    <property type="component" value="Chromosome 4"/>
</dbReference>
<name>A0A0A0KXP3_CUCSA</name>
<reference evidence="2 3" key="3">
    <citation type="journal article" date="2010" name="BMC Genomics">
        <title>Transcriptome sequencing and comparative analysis of cucumber flowers with different sex types.</title>
        <authorList>
            <person name="Guo S."/>
            <person name="Zheng Y."/>
            <person name="Joung J.G."/>
            <person name="Liu S."/>
            <person name="Zhang Z."/>
            <person name="Crasta O.R."/>
            <person name="Sobral B.W."/>
            <person name="Xu Y."/>
            <person name="Huang S."/>
            <person name="Fei Z."/>
        </authorList>
    </citation>
    <scope>NUCLEOTIDE SEQUENCE [LARGE SCALE GENOMIC DNA]</scope>
    <source>
        <strain evidence="3">cv. 9930</strain>
    </source>
</reference>
<evidence type="ECO:0000313" key="2">
    <source>
        <dbReference type="EMBL" id="KGN53614.1"/>
    </source>
</evidence>
<accession>A0A0A0KXP3</accession>
<proteinExistence type="predicted"/>
<organism evidence="2 3">
    <name type="scientific">Cucumis sativus</name>
    <name type="common">Cucumber</name>
    <dbReference type="NCBI Taxonomy" id="3659"/>
    <lineage>
        <taxon>Eukaryota</taxon>
        <taxon>Viridiplantae</taxon>
        <taxon>Streptophyta</taxon>
        <taxon>Embryophyta</taxon>
        <taxon>Tracheophyta</taxon>
        <taxon>Spermatophyta</taxon>
        <taxon>Magnoliopsida</taxon>
        <taxon>eudicotyledons</taxon>
        <taxon>Gunneridae</taxon>
        <taxon>Pentapetalae</taxon>
        <taxon>rosids</taxon>
        <taxon>fabids</taxon>
        <taxon>Cucurbitales</taxon>
        <taxon>Cucurbitaceae</taxon>
        <taxon>Benincaseae</taxon>
        <taxon>Cucumis</taxon>
    </lineage>
</organism>
<feature type="compositionally biased region" description="Basic and acidic residues" evidence="1">
    <location>
        <begin position="72"/>
        <end position="89"/>
    </location>
</feature>
<keyword evidence="3" id="KW-1185">Reference proteome</keyword>